<evidence type="ECO:0000313" key="1">
    <source>
        <dbReference type="EMBL" id="MBB3118708.1"/>
    </source>
</evidence>
<dbReference type="RefSeq" id="WP_183440614.1">
    <property type="nucleotide sequence ID" value="NZ_JACHXD010000004.1"/>
</dbReference>
<name>A0A7W5B8Y0_9BURK</name>
<dbReference type="PROSITE" id="PS51257">
    <property type="entry name" value="PROKAR_LIPOPROTEIN"/>
    <property type="match status" value="1"/>
</dbReference>
<evidence type="ECO:0000313" key="2">
    <source>
        <dbReference type="Proteomes" id="UP000541535"/>
    </source>
</evidence>
<dbReference type="Proteomes" id="UP000541535">
    <property type="component" value="Unassembled WGS sequence"/>
</dbReference>
<organism evidence="1 2">
    <name type="scientific">Pseudoduganella violacea</name>
    <dbReference type="NCBI Taxonomy" id="1715466"/>
    <lineage>
        <taxon>Bacteria</taxon>
        <taxon>Pseudomonadati</taxon>
        <taxon>Pseudomonadota</taxon>
        <taxon>Betaproteobacteria</taxon>
        <taxon>Burkholderiales</taxon>
        <taxon>Oxalobacteraceae</taxon>
        <taxon>Telluria group</taxon>
        <taxon>Pseudoduganella</taxon>
    </lineage>
</organism>
<dbReference type="AlphaFoldDB" id="A0A7W5B8Y0"/>
<comment type="caution">
    <text evidence="1">The sequence shown here is derived from an EMBL/GenBank/DDBJ whole genome shotgun (WGS) entry which is preliminary data.</text>
</comment>
<keyword evidence="2" id="KW-1185">Reference proteome</keyword>
<accession>A0A7W5B8Y0</accession>
<reference evidence="1 2" key="1">
    <citation type="submission" date="2020-08" db="EMBL/GenBank/DDBJ databases">
        <title>Genomic Encyclopedia of Type Strains, Phase III (KMG-III): the genomes of soil and plant-associated and newly described type strains.</title>
        <authorList>
            <person name="Whitman W."/>
        </authorList>
    </citation>
    <scope>NUCLEOTIDE SEQUENCE [LARGE SCALE GENOMIC DNA]</scope>
    <source>
        <strain evidence="1 2">CECT 8897</strain>
    </source>
</reference>
<evidence type="ECO:0008006" key="3">
    <source>
        <dbReference type="Google" id="ProtNLM"/>
    </source>
</evidence>
<proteinExistence type="predicted"/>
<gene>
    <name evidence="1" type="ORF">FHS03_001753</name>
</gene>
<protein>
    <recommendedName>
        <fullName evidence="3">Outer membrane protein assembly factor BamE</fullName>
    </recommendedName>
</protein>
<sequence length="108" mass="12405">MKNRLILIIFTAILSACAGQGDPRWERGAKFSAIQLGQASKTSVRELLGQPDETTHLSLRDMDVWGYRYKESGVWDSMMHIHFDKNGTVRELMSGPDPMYDERRGFFH</sequence>
<dbReference type="EMBL" id="JACHXD010000004">
    <property type="protein sequence ID" value="MBB3118708.1"/>
    <property type="molecule type" value="Genomic_DNA"/>
</dbReference>